<evidence type="ECO:0000256" key="6">
    <source>
        <dbReference type="ARBA" id="ARBA00023136"/>
    </source>
</evidence>
<feature type="domain" description="Glycerol-3-phosphate acyltransferase RAM2/GPAT1-8 HAD-like" evidence="8">
    <location>
        <begin position="74"/>
        <end position="263"/>
    </location>
</feature>
<dbReference type="Gramene" id="OPUNC01G13520.1">
    <property type="protein sequence ID" value="OPUNC01G13520.1"/>
    <property type="gene ID" value="OPUNC01G13520"/>
</dbReference>
<reference evidence="9" key="1">
    <citation type="submission" date="2015-04" db="UniProtKB">
        <authorList>
            <consortium name="EnsemblPlants"/>
        </authorList>
    </citation>
    <scope>IDENTIFICATION</scope>
</reference>
<evidence type="ECO:0000256" key="3">
    <source>
        <dbReference type="ARBA" id="ARBA00022679"/>
    </source>
</evidence>
<dbReference type="EnsemblPlants" id="OPUNC01G13520.1">
    <property type="protein sequence ID" value="OPUNC01G13520.1"/>
    <property type="gene ID" value="OPUNC01G13520"/>
</dbReference>
<evidence type="ECO:0000256" key="5">
    <source>
        <dbReference type="ARBA" id="ARBA00022989"/>
    </source>
</evidence>
<dbReference type="GO" id="GO:0090447">
    <property type="term" value="F:glycerol-3-phosphate 2-O-acyltransferase activity"/>
    <property type="evidence" value="ECO:0007669"/>
    <property type="project" value="TreeGrafter"/>
</dbReference>
<keyword evidence="3" id="KW-0808">Transferase</keyword>
<keyword evidence="5" id="KW-1133">Transmembrane helix</keyword>
<comment type="similarity">
    <text evidence="2">Belongs to the GPAT/DAPAT family.</text>
</comment>
<reference evidence="9" key="2">
    <citation type="submission" date="2018-05" db="EMBL/GenBank/DDBJ databases">
        <title>OpunRS2 (Oryza punctata Reference Sequence Version 2).</title>
        <authorList>
            <person name="Zhang J."/>
            <person name="Kudrna D."/>
            <person name="Lee S."/>
            <person name="Talag J."/>
            <person name="Welchert J."/>
            <person name="Wing R.A."/>
        </authorList>
    </citation>
    <scope>NUCLEOTIDE SEQUENCE [LARGE SCALE GENOMIC DNA]</scope>
</reference>
<name>A0A0E0JHX5_ORYPU</name>
<evidence type="ECO:0000256" key="7">
    <source>
        <dbReference type="SAM" id="MobiDB-lite"/>
    </source>
</evidence>
<dbReference type="PANTHER" id="PTHR15486:SF90">
    <property type="entry name" value="OS01G0329000 PROTEIN"/>
    <property type="match status" value="1"/>
</dbReference>
<proteinExistence type="inferred from homology"/>
<evidence type="ECO:0000313" key="10">
    <source>
        <dbReference type="Proteomes" id="UP000026962"/>
    </source>
</evidence>
<dbReference type="eggNOG" id="ENOG502QRJ7">
    <property type="taxonomic scope" value="Eukaryota"/>
</dbReference>
<evidence type="ECO:0000256" key="4">
    <source>
        <dbReference type="ARBA" id="ARBA00022692"/>
    </source>
</evidence>
<dbReference type="GO" id="GO:0016020">
    <property type="term" value="C:membrane"/>
    <property type="evidence" value="ECO:0007669"/>
    <property type="project" value="UniProtKB-SubCell"/>
</dbReference>
<dbReference type="AlphaFoldDB" id="A0A0E0JHX5"/>
<feature type="compositionally biased region" description="Pro residues" evidence="7">
    <location>
        <begin position="27"/>
        <end position="37"/>
    </location>
</feature>
<organism evidence="9">
    <name type="scientific">Oryza punctata</name>
    <name type="common">Red rice</name>
    <dbReference type="NCBI Taxonomy" id="4537"/>
    <lineage>
        <taxon>Eukaryota</taxon>
        <taxon>Viridiplantae</taxon>
        <taxon>Streptophyta</taxon>
        <taxon>Embryophyta</taxon>
        <taxon>Tracheophyta</taxon>
        <taxon>Spermatophyta</taxon>
        <taxon>Magnoliopsida</taxon>
        <taxon>Liliopsida</taxon>
        <taxon>Poales</taxon>
        <taxon>Poaceae</taxon>
        <taxon>BOP clade</taxon>
        <taxon>Oryzoideae</taxon>
        <taxon>Oryzeae</taxon>
        <taxon>Oryzinae</taxon>
        <taxon>Oryza</taxon>
    </lineage>
</organism>
<comment type="subcellular location">
    <subcellularLocation>
        <location evidence="1">Membrane</location>
    </subcellularLocation>
</comment>
<dbReference type="GO" id="GO:0010143">
    <property type="term" value="P:cutin biosynthetic process"/>
    <property type="evidence" value="ECO:0007669"/>
    <property type="project" value="TreeGrafter"/>
</dbReference>
<protein>
    <recommendedName>
        <fullName evidence="8">Glycerol-3-phosphate acyltransferase RAM2/GPAT1-8 HAD-like domain-containing protein</fullName>
    </recommendedName>
</protein>
<evidence type="ECO:0000256" key="2">
    <source>
        <dbReference type="ARBA" id="ARBA00007937"/>
    </source>
</evidence>
<keyword evidence="4" id="KW-0812">Transmembrane</keyword>
<keyword evidence="10" id="KW-1185">Reference proteome</keyword>
<keyword evidence="6" id="KW-0472">Membrane</keyword>
<sequence length="265" mass="28950">MTKVFTKSLLMHFNKIVRSLRPFVHVQPPPSPPPPLQPAGQREHQDNTILWPSDELPAPDTTTTTTNAEGGGVTVCKVEGGLLMSPSTFPYFMLVALEAGGGLLRGLLLLLMYPVLRLLGHDRAIKVMVMVSFIGVRKDGLRLGGAVMPKLFLEDVSAEVFEAAVHRRRRCVCVSGMPREMVEPFLKEYLGVDAVVAPELRAFGGYYLGLTESDGEVLGRLDMEEVIRGGEETCGDGNGLVDVVGIGGRGRSFSRIFQKYCKSDM</sequence>
<accession>A0A0E0JHX5</accession>
<dbReference type="InterPro" id="IPR056462">
    <property type="entry name" value="HAD_RAM2/GPAT1-8"/>
</dbReference>
<dbReference type="HOGENOM" id="CLU_995192_0_0_1"/>
<evidence type="ECO:0000259" key="8">
    <source>
        <dbReference type="Pfam" id="PF23270"/>
    </source>
</evidence>
<evidence type="ECO:0000313" key="9">
    <source>
        <dbReference type="EnsemblPlants" id="OPUNC01G13520.1"/>
    </source>
</evidence>
<dbReference type="Proteomes" id="UP000026962">
    <property type="component" value="Chromosome 1"/>
</dbReference>
<feature type="region of interest" description="Disordered" evidence="7">
    <location>
        <begin position="24"/>
        <end position="44"/>
    </location>
</feature>
<dbReference type="GO" id="GO:0016791">
    <property type="term" value="F:phosphatase activity"/>
    <property type="evidence" value="ECO:0007669"/>
    <property type="project" value="TreeGrafter"/>
</dbReference>
<dbReference type="PANTHER" id="PTHR15486">
    <property type="entry name" value="ANCIENT UBIQUITOUS PROTEIN"/>
    <property type="match status" value="1"/>
</dbReference>
<evidence type="ECO:0000256" key="1">
    <source>
        <dbReference type="ARBA" id="ARBA00004370"/>
    </source>
</evidence>
<dbReference type="Pfam" id="PF23270">
    <property type="entry name" value="HAD_RAM2_N"/>
    <property type="match status" value="1"/>
</dbReference>
<dbReference type="STRING" id="4537.A0A0E0JHX5"/>